<evidence type="ECO:0000313" key="1">
    <source>
        <dbReference type="EMBL" id="EDW24134.1"/>
    </source>
</evidence>
<dbReference type="EMBL" id="CH479179">
    <property type="protein sequence ID" value="EDW24134.1"/>
    <property type="molecule type" value="Genomic_DNA"/>
</dbReference>
<accession>B4G2T9</accession>
<sequence>MSANRPRNLICPRKLVNFCVESNFSSVNLADAESEPPESGGTGNGIAIQTCYHFVAASLFHHETETLHILGLEYSSKLPQKFAMNLFSRLKRLGGAACKNSATLPVTGLYTP</sequence>
<name>B4G2T9_DROPE</name>
<dbReference type="HOGENOM" id="CLU_2148423_0_0_1"/>
<dbReference type="AlphaFoldDB" id="B4G2T9"/>
<keyword evidence="2" id="KW-1185">Reference proteome</keyword>
<reference evidence="1 2" key="1">
    <citation type="journal article" date="2007" name="Nature">
        <title>Evolution of genes and genomes on the Drosophila phylogeny.</title>
        <authorList>
            <consortium name="Drosophila 12 Genomes Consortium"/>
            <person name="Clark A.G."/>
            <person name="Eisen M.B."/>
            <person name="Smith D.R."/>
            <person name="Bergman C.M."/>
            <person name="Oliver B."/>
            <person name="Markow T.A."/>
            <person name="Kaufman T.C."/>
            <person name="Kellis M."/>
            <person name="Gelbart W."/>
            <person name="Iyer V.N."/>
            <person name="Pollard D.A."/>
            <person name="Sackton T.B."/>
            <person name="Larracuente A.M."/>
            <person name="Singh N.D."/>
            <person name="Abad J.P."/>
            <person name="Abt D.N."/>
            <person name="Adryan B."/>
            <person name="Aguade M."/>
            <person name="Akashi H."/>
            <person name="Anderson W.W."/>
            <person name="Aquadro C.F."/>
            <person name="Ardell D.H."/>
            <person name="Arguello R."/>
            <person name="Artieri C.G."/>
            <person name="Barbash D.A."/>
            <person name="Barker D."/>
            <person name="Barsanti P."/>
            <person name="Batterham P."/>
            <person name="Batzoglou S."/>
            <person name="Begun D."/>
            <person name="Bhutkar A."/>
            <person name="Blanco E."/>
            <person name="Bosak S.A."/>
            <person name="Bradley R.K."/>
            <person name="Brand A.D."/>
            <person name="Brent M.R."/>
            <person name="Brooks A.N."/>
            <person name="Brown R.H."/>
            <person name="Butlin R.K."/>
            <person name="Caggese C."/>
            <person name="Calvi B.R."/>
            <person name="Bernardo de Carvalho A."/>
            <person name="Caspi A."/>
            <person name="Castrezana S."/>
            <person name="Celniker S.E."/>
            <person name="Chang J.L."/>
            <person name="Chapple C."/>
            <person name="Chatterji S."/>
            <person name="Chinwalla A."/>
            <person name="Civetta A."/>
            <person name="Clifton S.W."/>
            <person name="Comeron J.M."/>
            <person name="Costello J.C."/>
            <person name="Coyne J.A."/>
            <person name="Daub J."/>
            <person name="David R.G."/>
            <person name="Delcher A.L."/>
            <person name="Delehaunty K."/>
            <person name="Do C.B."/>
            <person name="Ebling H."/>
            <person name="Edwards K."/>
            <person name="Eickbush T."/>
            <person name="Evans J.D."/>
            <person name="Filipski A."/>
            <person name="Findeiss S."/>
            <person name="Freyhult E."/>
            <person name="Fulton L."/>
            <person name="Fulton R."/>
            <person name="Garcia A.C."/>
            <person name="Gardiner A."/>
            <person name="Garfield D.A."/>
            <person name="Garvin B.E."/>
            <person name="Gibson G."/>
            <person name="Gilbert D."/>
            <person name="Gnerre S."/>
            <person name="Godfrey J."/>
            <person name="Good R."/>
            <person name="Gotea V."/>
            <person name="Gravely B."/>
            <person name="Greenberg A.J."/>
            <person name="Griffiths-Jones S."/>
            <person name="Gross S."/>
            <person name="Guigo R."/>
            <person name="Gustafson E.A."/>
            <person name="Haerty W."/>
            <person name="Hahn M.W."/>
            <person name="Halligan D.L."/>
            <person name="Halpern A.L."/>
            <person name="Halter G.M."/>
            <person name="Han M.V."/>
            <person name="Heger A."/>
            <person name="Hillier L."/>
            <person name="Hinrichs A.S."/>
            <person name="Holmes I."/>
            <person name="Hoskins R.A."/>
            <person name="Hubisz M.J."/>
            <person name="Hultmark D."/>
            <person name="Huntley M.A."/>
            <person name="Jaffe D.B."/>
            <person name="Jagadeeshan S."/>
            <person name="Jeck W.R."/>
            <person name="Johnson J."/>
            <person name="Jones C.D."/>
            <person name="Jordan W.C."/>
            <person name="Karpen G.H."/>
            <person name="Kataoka E."/>
            <person name="Keightley P.D."/>
            <person name="Kheradpour P."/>
            <person name="Kirkness E.F."/>
            <person name="Koerich L.B."/>
            <person name="Kristiansen K."/>
            <person name="Kudrna D."/>
            <person name="Kulathinal R.J."/>
            <person name="Kumar S."/>
            <person name="Kwok R."/>
            <person name="Lander E."/>
            <person name="Langley C.H."/>
            <person name="Lapoint R."/>
            <person name="Lazzaro B.P."/>
            <person name="Lee S.J."/>
            <person name="Levesque L."/>
            <person name="Li R."/>
            <person name="Lin C.F."/>
            <person name="Lin M.F."/>
            <person name="Lindblad-Toh K."/>
            <person name="Llopart A."/>
            <person name="Long M."/>
            <person name="Low L."/>
            <person name="Lozovsky E."/>
            <person name="Lu J."/>
            <person name="Luo M."/>
            <person name="Machado C.A."/>
            <person name="Makalowski W."/>
            <person name="Marzo M."/>
            <person name="Matsuda M."/>
            <person name="Matzkin L."/>
            <person name="McAllister B."/>
            <person name="McBride C.S."/>
            <person name="McKernan B."/>
            <person name="McKernan K."/>
            <person name="Mendez-Lago M."/>
            <person name="Minx P."/>
            <person name="Mollenhauer M.U."/>
            <person name="Montooth K."/>
            <person name="Mount S.M."/>
            <person name="Mu X."/>
            <person name="Myers E."/>
            <person name="Negre B."/>
            <person name="Newfeld S."/>
            <person name="Nielsen R."/>
            <person name="Noor M.A."/>
            <person name="O'Grady P."/>
            <person name="Pachter L."/>
            <person name="Papaceit M."/>
            <person name="Parisi M.J."/>
            <person name="Parisi M."/>
            <person name="Parts L."/>
            <person name="Pedersen J.S."/>
            <person name="Pesole G."/>
            <person name="Phillippy A.M."/>
            <person name="Ponting C.P."/>
            <person name="Pop M."/>
            <person name="Porcelli D."/>
            <person name="Powell J.R."/>
            <person name="Prohaska S."/>
            <person name="Pruitt K."/>
            <person name="Puig M."/>
            <person name="Quesneville H."/>
            <person name="Ram K.R."/>
            <person name="Rand D."/>
            <person name="Rasmussen M.D."/>
            <person name="Reed L.K."/>
            <person name="Reenan R."/>
            <person name="Reily A."/>
            <person name="Remington K.A."/>
            <person name="Rieger T.T."/>
            <person name="Ritchie M.G."/>
            <person name="Robin C."/>
            <person name="Rogers Y.H."/>
            <person name="Rohde C."/>
            <person name="Rozas J."/>
            <person name="Rubenfield M.J."/>
            <person name="Ruiz A."/>
            <person name="Russo S."/>
            <person name="Salzberg S.L."/>
            <person name="Sanchez-Gracia A."/>
            <person name="Saranga D.J."/>
            <person name="Sato H."/>
            <person name="Schaeffer S.W."/>
            <person name="Schatz M.C."/>
            <person name="Schlenke T."/>
            <person name="Schwartz R."/>
            <person name="Segarra C."/>
            <person name="Singh R.S."/>
            <person name="Sirot L."/>
            <person name="Sirota M."/>
            <person name="Sisneros N.B."/>
            <person name="Smith C.D."/>
            <person name="Smith T.F."/>
            <person name="Spieth J."/>
            <person name="Stage D.E."/>
            <person name="Stark A."/>
            <person name="Stephan W."/>
            <person name="Strausberg R.L."/>
            <person name="Strempel S."/>
            <person name="Sturgill D."/>
            <person name="Sutton G."/>
            <person name="Sutton G.G."/>
            <person name="Tao W."/>
            <person name="Teichmann S."/>
            <person name="Tobari Y.N."/>
            <person name="Tomimura Y."/>
            <person name="Tsolas J.M."/>
            <person name="Valente V.L."/>
            <person name="Venter E."/>
            <person name="Venter J.C."/>
            <person name="Vicario S."/>
            <person name="Vieira F.G."/>
            <person name="Vilella A.J."/>
            <person name="Villasante A."/>
            <person name="Walenz B."/>
            <person name="Wang J."/>
            <person name="Wasserman M."/>
            <person name="Watts T."/>
            <person name="Wilson D."/>
            <person name="Wilson R.K."/>
            <person name="Wing R.A."/>
            <person name="Wolfner M.F."/>
            <person name="Wong A."/>
            <person name="Wong G.K."/>
            <person name="Wu C.I."/>
            <person name="Wu G."/>
            <person name="Yamamoto D."/>
            <person name="Yang H.P."/>
            <person name="Yang S.P."/>
            <person name="Yorke J.A."/>
            <person name="Yoshida K."/>
            <person name="Zdobnov E."/>
            <person name="Zhang P."/>
            <person name="Zhang Y."/>
            <person name="Zimin A.V."/>
            <person name="Baldwin J."/>
            <person name="Abdouelleil A."/>
            <person name="Abdulkadir J."/>
            <person name="Abebe A."/>
            <person name="Abera B."/>
            <person name="Abreu J."/>
            <person name="Acer S.C."/>
            <person name="Aftuck L."/>
            <person name="Alexander A."/>
            <person name="An P."/>
            <person name="Anderson E."/>
            <person name="Anderson S."/>
            <person name="Arachi H."/>
            <person name="Azer M."/>
            <person name="Bachantsang P."/>
            <person name="Barry A."/>
            <person name="Bayul T."/>
            <person name="Berlin A."/>
            <person name="Bessette D."/>
            <person name="Bloom T."/>
            <person name="Blye J."/>
            <person name="Boguslavskiy L."/>
            <person name="Bonnet C."/>
            <person name="Boukhgalter B."/>
            <person name="Bourzgui I."/>
            <person name="Brown A."/>
            <person name="Cahill P."/>
            <person name="Channer S."/>
            <person name="Cheshatsang Y."/>
            <person name="Chuda L."/>
            <person name="Citroen M."/>
            <person name="Collymore A."/>
            <person name="Cooke P."/>
            <person name="Costello M."/>
            <person name="D'Aco K."/>
            <person name="Daza R."/>
            <person name="De Haan G."/>
            <person name="DeGray S."/>
            <person name="DeMaso C."/>
            <person name="Dhargay N."/>
            <person name="Dooley K."/>
            <person name="Dooley E."/>
            <person name="Doricent M."/>
            <person name="Dorje P."/>
            <person name="Dorjee K."/>
            <person name="Dupes A."/>
            <person name="Elong R."/>
            <person name="Falk J."/>
            <person name="Farina A."/>
            <person name="Faro S."/>
            <person name="Ferguson D."/>
            <person name="Fisher S."/>
            <person name="Foley C.D."/>
            <person name="Franke A."/>
            <person name="Friedrich D."/>
            <person name="Gadbois L."/>
            <person name="Gearin G."/>
            <person name="Gearin C.R."/>
            <person name="Giannoukos G."/>
            <person name="Goode T."/>
            <person name="Graham J."/>
            <person name="Grandbois E."/>
            <person name="Grewal S."/>
            <person name="Gyaltsen K."/>
            <person name="Hafez N."/>
            <person name="Hagos B."/>
            <person name="Hall J."/>
            <person name="Henson C."/>
            <person name="Hollinger A."/>
            <person name="Honan T."/>
            <person name="Huard M.D."/>
            <person name="Hughes L."/>
            <person name="Hurhula B."/>
            <person name="Husby M.E."/>
            <person name="Kamat A."/>
            <person name="Kanga B."/>
            <person name="Kashin S."/>
            <person name="Khazanovich D."/>
            <person name="Kisner P."/>
            <person name="Lance K."/>
            <person name="Lara M."/>
            <person name="Lee W."/>
            <person name="Lennon N."/>
            <person name="Letendre F."/>
            <person name="LeVine R."/>
            <person name="Lipovsky A."/>
            <person name="Liu X."/>
            <person name="Liu J."/>
            <person name="Liu S."/>
            <person name="Lokyitsang T."/>
            <person name="Lokyitsang Y."/>
            <person name="Lubonja R."/>
            <person name="Lui A."/>
            <person name="MacDonald P."/>
            <person name="Magnisalis V."/>
            <person name="Maru K."/>
            <person name="Matthews C."/>
            <person name="McCusker W."/>
            <person name="McDonough S."/>
            <person name="Mehta T."/>
            <person name="Meldrim J."/>
            <person name="Meneus L."/>
            <person name="Mihai O."/>
            <person name="Mihalev A."/>
            <person name="Mihova T."/>
            <person name="Mittelman R."/>
            <person name="Mlenga V."/>
            <person name="Montmayeur A."/>
            <person name="Mulrain L."/>
            <person name="Navidi A."/>
            <person name="Naylor J."/>
            <person name="Negash T."/>
            <person name="Nguyen T."/>
            <person name="Nguyen N."/>
            <person name="Nicol R."/>
            <person name="Norbu C."/>
            <person name="Norbu N."/>
            <person name="Novod N."/>
            <person name="O'Neill B."/>
            <person name="Osman S."/>
            <person name="Markiewicz E."/>
            <person name="Oyono O.L."/>
            <person name="Patti C."/>
            <person name="Phunkhang P."/>
            <person name="Pierre F."/>
            <person name="Priest M."/>
            <person name="Raghuraman S."/>
            <person name="Rege F."/>
            <person name="Reyes R."/>
            <person name="Rise C."/>
            <person name="Rogov P."/>
            <person name="Ross K."/>
            <person name="Ryan E."/>
            <person name="Settipalli S."/>
            <person name="Shea T."/>
            <person name="Sherpa N."/>
            <person name="Shi L."/>
            <person name="Shih D."/>
            <person name="Sparrow T."/>
            <person name="Spaulding J."/>
            <person name="Stalker J."/>
            <person name="Stange-Thomann N."/>
            <person name="Stavropoulos S."/>
            <person name="Stone C."/>
            <person name="Strader C."/>
            <person name="Tesfaye S."/>
            <person name="Thomson T."/>
            <person name="Thoulutsang Y."/>
            <person name="Thoulutsang D."/>
            <person name="Topham K."/>
            <person name="Topping I."/>
            <person name="Tsamla T."/>
            <person name="Vassiliev H."/>
            <person name="Vo A."/>
            <person name="Wangchuk T."/>
            <person name="Wangdi T."/>
            <person name="Weiand M."/>
            <person name="Wilkinson J."/>
            <person name="Wilson A."/>
            <person name="Yadav S."/>
            <person name="Young G."/>
            <person name="Yu Q."/>
            <person name="Zembek L."/>
            <person name="Zhong D."/>
            <person name="Zimmer A."/>
            <person name="Zwirko Z."/>
            <person name="Jaffe D.B."/>
            <person name="Alvarez P."/>
            <person name="Brockman W."/>
            <person name="Butler J."/>
            <person name="Chin C."/>
            <person name="Gnerre S."/>
            <person name="Grabherr M."/>
            <person name="Kleber M."/>
            <person name="Mauceli E."/>
            <person name="MacCallum I."/>
        </authorList>
    </citation>
    <scope>NUCLEOTIDE SEQUENCE [LARGE SCALE GENOMIC DNA]</scope>
    <source>
        <strain evidence="2">MSH-3 / Tucson 14011-0111.49</strain>
    </source>
</reference>
<gene>
    <name evidence="1" type="primary">Dper\GL23547</name>
    <name evidence="1" type="ORF">Dper_GL23547</name>
</gene>
<dbReference type="Proteomes" id="UP000008744">
    <property type="component" value="Unassembled WGS sequence"/>
</dbReference>
<protein>
    <submittedName>
        <fullName evidence="1">GL23547</fullName>
    </submittedName>
</protein>
<proteinExistence type="predicted"/>
<evidence type="ECO:0000313" key="2">
    <source>
        <dbReference type="Proteomes" id="UP000008744"/>
    </source>
</evidence>
<organism evidence="2">
    <name type="scientific">Drosophila persimilis</name>
    <name type="common">Fruit fly</name>
    <dbReference type="NCBI Taxonomy" id="7234"/>
    <lineage>
        <taxon>Eukaryota</taxon>
        <taxon>Metazoa</taxon>
        <taxon>Ecdysozoa</taxon>
        <taxon>Arthropoda</taxon>
        <taxon>Hexapoda</taxon>
        <taxon>Insecta</taxon>
        <taxon>Pterygota</taxon>
        <taxon>Neoptera</taxon>
        <taxon>Endopterygota</taxon>
        <taxon>Diptera</taxon>
        <taxon>Brachycera</taxon>
        <taxon>Muscomorpha</taxon>
        <taxon>Ephydroidea</taxon>
        <taxon>Drosophilidae</taxon>
        <taxon>Drosophila</taxon>
        <taxon>Sophophora</taxon>
    </lineage>
</organism>